<dbReference type="AlphaFoldDB" id="A0A8J8MD51"/>
<dbReference type="EMBL" id="CP058561">
    <property type="protein sequence ID" value="QUH30495.1"/>
    <property type="molecule type" value="Genomic_DNA"/>
</dbReference>
<keyword evidence="1" id="KW-0472">Membrane</keyword>
<feature type="transmembrane region" description="Helical" evidence="1">
    <location>
        <begin position="67"/>
        <end position="89"/>
    </location>
</feature>
<protein>
    <submittedName>
        <fullName evidence="3">VanZ family protein</fullName>
    </submittedName>
</protein>
<sequence length="158" mass="18545">MSTIHSNEFRKMFRIISFILFIIYLIILINVLFLDARYGRITGLKGYNLEPFRTIKNYLKYSGTNAIMTNIFGNILAFMPLGFFVPILFRRTRFFILMILISGFVSLAVEVLQYHYAVGSFDVDDIILNTLGGFIGYLIFRICYYIYYGIKYLKDKKN</sequence>
<name>A0A8J8MD51_9FIRM</name>
<reference evidence="3 4" key="1">
    <citation type="submission" date="2020-07" db="EMBL/GenBank/DDBJ databases">
        <title>Vallitalea guaymasensis genome.</title>
        <authorList>
            <person name="Postec A."/>
        </authorList>
    </citation>
    <scope>NUCLEOTIDE SEQUENCE [LARGE SCALE GENOMIC DNA]</scope>
    <source>
        <strain evidence="3 4">Ra1766G1</strain>
    </source>
</reference>
<feature type="transmembrane region" description="Helical" evidence="1">
    <location>
        <begin position="94"/>
        <end position="114"/>
    </location>
</feature>
<dbReference type="PANTHER" id="PTHR36834:SF1">
    <property type="entry name" value="INTEGRAL MEMBRANE PROTEIN"/>
    <property type="match status" value="1"/>
</dbReference>
<feature type="transmembrane region" description="Helical" evidence="1">
    <location>
        <begin position="12"/>
        <end position="34"/>
    </location>
</feature>
<evidence type="ECO:0000256" key="1">
    <source>
        <dbReference type="SAM" id="Phobius"/>
    </source>
</evidence>
<dbReference type="Pfam" id="PF04892">
    <property type="entry name" value="VanZ"/>
    <property type="match status" value="1"/>
</dbReference>
<gene>
    <name evidence="3" type="ORF">HYG85_16905</name>
</gene>
<dbReference type="PANTHER" id="PTHR36834">
    <property type="entry name" value="MEMBRANE PROTEIN-RELATED"/>
    <property type="match status" value="1"/>
</dbReference>
<organism evidence="3 4">
    <name type="scientific">Vallitalea guaymasensis</name>
    <dbReference type="NCBI Taxonomy" id="1185412"/>
    <lineage>
        <taxon>Bacteria</taxon>
        <taxon>Bacillati</taxon>
        <taxon>Bacillota</taxon>
        <taxon>Clostridia</taxon>
        <taxon>Lachnospirales</taxon>
        <taxon>Vallitaleaceae</taxon>
        <taxon>Vallitalea</taxon>
    </lineage>
</organism>
<accession>A0A8J8MD51</accession>
<dbReference type="KEGG" id="vgu:HYG85_16905"/>
<dbReference type="Proteomes" id="UP000677305">
    <property type="component" value="Chromosome"/>
</dbReference>
<dbReference type="RefSeq" id="WP_212690654.1">
    <property type="nucleotide sequence ID" value="NZ_CAJXUH010000001.1"/>
</dbReference>
<dbReference type="InterPro" id="IPR053150">
    <property type="entry name" value="Teicoplanin_resist-assoc"/>
</dbReference>
<keyword evidence="1" id="KW-0812">Transmembrane</keyword>
<evidence type="ECO:0000259" key="2">
    <source>
        <dbReference type="Pfam" id="PF04892"/>
    </source>
</evidence>
<dbReference type="InterPro" id="IPR006976">
    <property type="entry name" value="VanZ-like"/>
</dbReference>
<keyword evidence="1" id="KW-1133">Transmembrane helix</keyword>
<feature type="domain" description="VanZ-like" evidence="2">
    <location>
        <begin position="21"/>
        <end position="143"/>
    </location>
</feature>
<keyword evidence="4" id="KW-1185">Reference proteome</keyword>
<feature type="transmembrane region" description="Helical" evidence="1">
    <location>
        <begin position="126"/>
        <end position="147"/>
    </location>
</feature>
<proteinExistence type="predicted"/>
<evidence type="ECO:0000313" key="3">
    <source>
        <dbReference type="EMBL" id="QUH30495.1"/>
    </source>
</evidence>
<evidence type="ECO:0000313" key="4">
    <source>
        <dbReference type="Proteomes" id="UP000677305"/>
    </source>
</evidence>